<dbReference type="InterPro" id="IPR001674">
    <property type="entry name" value="GMP_synth_C"/>
</dbReference>
<dbReference type="InterPro" id="IPR022310">
    <property type="entry name" value="NAD/GMP_synthase"/>
</dbReference>
<dbReference type="Gene3D" id="3.40.50.620">
    <property type="entry name" value="HUPs"/>
    <property type="match status" value="1"/>
</dbReference>
<dbReference type="UniPathway" id="UPA00189">
    <property type="reaction ID" value="UER00296"/>
</dbReference>
<dbReference type="InterPro" id="IPR025777">
    <property type="entry name" value="GMPS_ATP_PPase_dom"/>
</dbReference>
<feature type="active site" description="Nucleophile" evidence="11">
    <location>
        <position position="92"/>
    </location>
</feature>
<keyword evidence="15" id="KW-1185">Reference proteome</keyword>
<comment type="caution">
    <text evidence="14">The sequence shown here is derived from an EMBL/GenBank/DDBJ whole genome shotgun (WGS) entry which is preliminary data.</text>
</comment>
<evidence type="ECO:0000256" key="10">
    <source>
        <dbReference type="ARBA" id="ARBA00022962"/>
    </source>
</evidence>
<evidence type="ECO:0000259" key="13">
    <source>
        <dbReference type="PROSITE" id="PS51553"/>
    </source>
</evidence>
<keyword evidence="6 11" id="KW-0547">Nucleotide-binding</keyword>
<dbReference type="PANTHER" id="PTHR11922:SF2">
    <property type="entry name" value="GMP SYNTHASE [GLUTAMINE-HYDROLYZING]"/>
    <property type="match status" value="1"/>
</dbReference>
<evidence type="ECO:0000256" key="1">
    <source>
        <dbReference type="ARBA" id="ARBA00002332"/>
    </source>
</evidence>
<dbReference type="InterPro" id="IPR029062">
    <property type="entry name" value="Class_I_gatase-like"/>
</dbReference>
<accession>A0A5C7EJQ5</accession>
<dbReference type="InterPro" id="IPR004739">
    <property type="entry name" value="GMP_synth_GATase"/>
</dbReference>
<dbReference type="NCBIfam" id="NF000848">
    <property type="entry name" value="PRK00074.1"/>
    <property type="match status" value="1"/>
</dbReference>
<keyword evidence="9 11" id="KW-0067">ATP-binding</keyword>
<dbReference type="Gene3D" id="3.40.50.880">
    <property type="match status" value="1"/>
</dbReference>
<comment type="function">
    <text evidence="1 11">Catalyzes the synthesis of GMP from XMP.</text>
</comment>
<name>A0A5C7EJQ5_9PROT</name>
<evidence type="ECO:0000313" key="15">
    <source>
        <dbReference type="Proteomes" id="UP000321201"/>
    </source>
</evidence>
<feature type="binding site" evidence="12">
    <location>
        <begin position="241"/>
        <end position="247"/>
    </location>
    <ligand>
        <name>ATP</name>
        <dbReference type="ChEBI" id="CHEBI:30616"/>
    </ligand>
</feature>
<keyword evidence="10 11" id="KW-0315">Glutamine amidotransferase</keyword>
<dbReference type="CDD" id="cd01997">
    <property type="entry name" value="GMP_synthase_C"/>
    <property type="match status" value="1"/>
</dbReference>
<sequence length="531" mass="58606">MYPSPSIGSAAVRDRILILDFGSQYTQLIARRVRESHVYCELHPYDVGEQFIRDFAPKGIILSGGPASVCENATPRAPDIVFQLGVPVLGICYGMQTMAAQLGGAVENARVREFGYAEVRARGHSTLLKDIQDRVTAEGHGILDVWMSHGDKVIRLPPGFKVIASNAASPIAGMADETRRFYGLQFHPEVTHTLQGKAIIDRFVHTICGCGTDWNMPDYVEEAVGRIRSEVGKDEVILGLSGGVDSSVAAALIHRAIGEQLTCIFVDTGLLRLNEAQQVMDTFARHLGVKVTLVDASERFMQALAGVTDPEQKRKIIGREFVHVFQEQAAKLKNARWLAQGTIYPDVIESAGAKTKKAHTIKSHHNVGGLPETLHLKLLEPLRELFKDEVRELGLALGLAPEIVFRHPFPGPGLGVRILGEVKREYADMLRQADAIFIEELKASGWYEKTSQAFAVFLPVKSVGVMGDGRTYEYVVALRAVETRDFMTARWAELPHSLLAKISNRIINEVRGVNRVVYDISGKPPATIEWE</sequence>
<dbReference type="PRINTS" id="PR00097">
    <property type="entry name" value="ANTSNTHASEII"/>
</dbReference>
<dbReference type="EMBL" id="VPFL01000016">
    <property type="protein sequence ID" value="TXF11218.1"/>
    <property type="molecule type" value="Genomic_DNA"/>
</dbReference>
<evidence type="ECO:0000256" key="5">
    <source>
        <dbReference type="ARBA" id="ARBA00022598"/>
    </source>
</evidence>
<protein>
    <recommendedName>
        <fullName evidence="4 11">GMP synthase [glutamine-hydrolyzing]</fullName>
        <ecNumber evidence="3 11">6.3.5.2</ecNumber>
    </recommendedName>
    <alternativeName>
        <fullName evidence="11">GMP synthetase</fullName>
    </alternativeName>
    <alternativeName>
        <fullName evidence="11">Glutamine amidotransferase</fullName>
    </alternativeName>
</protein>
<dbReference type="AlphaFoldDB" id="A0A5C7EJQ5"/>
<dbReference type="Pfam" id="PF02540">
    <property type="entry name" value="NAD_synthase"/>
    <property type="match status" value="1"/>
</dbReference>
<dbReference type="Pfam" id="PF00117">
    <property type="entry name" value="GATase"/>
    <property type="match status" value="1"/>
</dbReference>
<dbReference type="InterPro" id="IPR022955">
    <property type="entry name" value="GMP_synthase"/>
</dbReference>
<feature type="domain" description="GMPS ATP-PPase" evidence="13">
    <location>
        <begin position="214"/>
        <end position="406"/>
    </location>
</feature>
<keyword evidence="5 11" id="KW-0436">Ligase</keyword>
<evidence type="ECO:0000256" key="9">
    <source>
        <dbReference type="ARBA" id="ARBA00022840"/>
    </source>
</evidence>
<dbReference type="FunCoup" id="A0A5C7EJQ5">
    <property type="interactions" value="577"/>
</dbReference>
<evidence type="ECO:0000256" key="6">
    <source>
        <dbReference type="ARBA" id="ARBA00022741"/>
    </source>
</evidence>
<dbReference type="Proteomes" id="UP000321201">
    <property type="component" value="Unassembled WGS sequence"/>
</dbReference>
<dbReference type="InParanoid" id="A0A5C7EJQ5"/>
<dbReference type="Gene3D" id="3.30.300.10">
    <property type="match status" value="1"/>
</dbReference>
<dbReference type="FunFam" id="3.40.50.880:FF:000001">
    <property type="entry name" value="GMP synthase [glutamine-hydrolyzing]"/>
    <property type="match status" value="1"/>
</dbReference>
<dbReference type="HAMAP" id="MF_00344">
    <property type="entry name" value="GMP_synthase"/>
    <property type="match status" value="1"/>
</dbReference>
<reference evidence="14 15" key="1">
    <citation type="submission" date="2019-08" db="EMBL/GenBank/DDBJ databases">
        <title>Pelomicrobium methylotrophicum gen. nov., sp. nov. a moderately thermophilic, facultatively anaerobic, lithoautotrophic and methylotrophic bacterium isolated from a terrestrial mud volcano.</title>
        <authorList>
            <person name="Slobodkina G.B."/>
            <person name="Merkel A.Y."/>
            <person name="Slobodkin A.I."/>
        </authorList>
    </citation>
    <scope>NUCLEOTIDE SEQUENCE [LARGE SCALE GENOMIC DNA]</scope>
    <source>
        <strain evidence="14 15">SM250</strain>
    </source>
</reference>
<evidence type="ECO:0000256" key="7">
    <source>
        <dbReference type="ARBA" id="ARBA00022749"/>
    </source>
</evidence>
<dbReference type="GO" id="GO:0005524">
    <property type="term" value="F:ATP binding"/>
    <property type="evidence" value="ECO:0007669"/>
    <property type="project" value="UniProtKB-UniRule"/>
</dbReference>
<dbReference type="OrthoDB" id="5287652at2"/>
<dbReference type="GO" id="GO:0005829">
    <property type="term" value="C:cytosol"/>
    <property type="evidence" value="ECO:0007669"/>
    <property type="project" value="TreeGrafter"/>
</dbReference>
<dbReference type="PRINTS" id="PR00099">
    <property type="entry name" value="CPSGATASE"/>
</dbReference>
<comment type="pathway">
    <text evidence="2 11">Purine metabolism; GMP biosynthesis; GMP from XMP (L-Gln route): step 1/1.</text>
</comment>
<comment type="subunit">
    <text evidence="11">Homodimer.</text>
</comment>
<dbReference type="InterPro" id="IPR017926">
    <property type="entry name" value="GATASE"/>
</dbReference>
<keyword evidence="8 11" id="KW-0658">Purine biosynthesis</keyword>
<dbReference type="InterPro" id="IPR014729">
    <property type="entry name" value="Rossmann-like_a/b/a_fold"/>
</dbReference>
<feature type="active site" evidence="11">
    <location>
        <position position="187"/>
    </location>
</feature>
<proteinExistence type="inferred from homology"/>
<dbReference type="NCBIfam" id="TIGR00888">
    <property type="entry name" value="guaA_Nterm"/>
    <property type="match status" value="1"/>
</dbReference>
<organism evidence="14 15">
    <name type="scientific">Pelomicrobium methylotrophicum</name>
    <dbReference type="NCBI Taxonomy" id="2602750"/>
    <lineage>
        <taxon>Bacteria</taxon>
        <taxon>Pseudomonadati</taxon>
        <taxon>Pseudomonadota</taxon>
        <taxon>Hydrogenophilia</taxon>
        <taxon>Hydrogenophilia incertae sedis</taxon>
        <taxon>Pelomicrobium</taxon>
    </lineage>
</organism>
<dbReference type="SUPFAM" id="SSF52317">
    <property type="entry name" value="Class I glutamine amidotransferase-like"/>
    <property type="match status" value="1"/>
</dbReference>
<evidence type="ECO:0000256" key="11">
    <source>
        <dbReference type="HAMAP-Rule" id="MF_00344"/>
    </source>
</evidence>
<comment type="catalytic activity">
    <reaction evidence="11">
        <text>XMP + L-glutamine + ATP + H2O = GMP + L-glutamate + AMP + diphosphate + 2 H(+)</text>
        <dbReference type="Rhea" id="RHEA:11680"/>
        <dbReference type="ChEBI" id="CHEBI:15377"/>
        <dbReference type="ChEBI" id="CHEBI:15378"/>
        <dbReference type="ChEBI" id="CHEBI:29985"/>
        <dbReference type="ChEBI" id="CHEBI:30616"/>
        <dbReference type="ChEBI" id="CHEBI:33019"/>
        <dbReference type="ChEBI" id="CHEBI:57464"/>
        <dbReference type="ChEBI" id="CHEBI:58115"/>
        <dbReference type="ChEBI" id="CHEBI:58359"/>
        <dbReference type="ChEBI" id="CHEBI:456215"/>
        <dbReference type="EC" id="6.3.5.2"/>
    </reaction>
</comment>
<evidence type="ECO:0000256" key="4">
    <source>
        <dbReference type="ARBA" id="ARBA00021562"/>
    </source>
</evidence>
<evidence type="ECO:0000256" key="3">
    <source>
        <dbReference type="ARBA" id="ARBA00012746"/>
    </source>
</evidence>
<dbReference type="FunFam" id="3.40.50.620:FF:000001">
    <property type="entry name" value="GMP synthase [glutamine-hydrolyzing]"/>
    <property type="match status" value="1"/>
</dbReference>
<evidence type="ECO:0000313" key="14">
    <source>
        <dbReference type="EMBL" id="TXF11218.1"/>
    </source>
</evidence>
<dbReference type="SUPFAM" id="SSF54810">
    <property type="entry name" value="GMP synthetase C-terminal dimerisation domain"/>
    <property type="match status" value="1"/>
</dbReference>
<gene>
    <name evidence="11 14" type="primary">guaA</name>
    <name evidence="14" type="ORF">FR698_11530</name>
</gene>
<feature type="active site" evidence="11">
    <location>
        <position position="189"/>
    </location>
</feature>
<dbReference type="FunFam" id="3.30.300.10:FF:000002">
    <property type="entry name" value="GMP synthase [glutamine-hydrolyzing]"/>
    <property type="match status" value="1"/>
</dbReference>
<dbReference type="PROSITE" id="PS51553">
    <property type="entry name" value="GMPS_ATP_PPASE"/>
    <property type="match status" value="1"/>
</dbReference>
<dbReference type="SUPFAM" id="SSF52402">
    <property type="entry name" value="Adenine nucleotide alpha hydrolases-like"/>
    <property type="match status" value="1"/>
</dbReference>
<dbReference type="CDD" id="cd01742">
    <property type="entry name" value="GATase1_GMP_Synthase"/>
    <property type="match status" value="1"/>
</dbReference>
<dbReference type="GO" id="GO:0003921">
    <property type="term" value="F:GMP synthase activity"/>
    <property type="evidence" value="ECO:0007669"/>
    <property type="project" value="InterPro"/>
</dbReference>
<evidence type="ECO:0000256" key="12">
    <source>
        <dbReference type="PROSITE-ProRule" id="PRU00886"/>
    </source>
</evidence>
<evidence type="ECO:0000256" key="8">
    <source>
        <dbReference type="ARBA" id="ARBA00022755"/>
    </source>
</evidence>
<dbReference type="PROSITE" id="PS51273">
    <property type="entry name" value="GATASE_TYPE_1"/>
    <property type="match status" value="1"/>
</dbReference>
<dbReference type="PANTHER" id="PTHR11922">
    <property type="entry name" value="GMP SYNTHASE-RELATED"/>
    <property type="match status" value="1"/>
</dbReference>
<evidence type="ECO:0000256" key="2">
    <source>
        <dbReference type="ARBA" id="ARBA00005153"/>
    </source>
</evidence>
<dbReference type="EC" id="6.3.5.2" evidence="3 11"/>
<keyword evidence="7 11" id="KW-0332">GMP biosynthesis</keyword>
<dbReference type="NCBIfam" id="TIGR00884">
    <property type="entry name" value="guaA_Cterm"/>
    <property type="match status" value="1"/>
</dbReference>
<dbReference type="Pfam" id="PF00958">
    <property type="entry name" value="GMP_synt_C"/>
    <property type="match status" value="1"/>
</dbReference>
<dbReference type="PRINTS" id="PR00096">
    <property type="entry name" value="GATASE"/>
</dbReference>